<dbReference type="InterPro" id="IPR019650">
    <property type="entry name" value="DUF2513"/>
</dbReference>
<organism evidence="1 2">
    <name type="scientific">Aeromonas caviae</name>
    <name type="common">Aeromonas punctata</name>
    <dbReference type="NCBI Taxonomy" id="648"/>
    <lineage>
        <taxon>Bacteria</taxon>
        <taxon>Pseudomonadati</taxon>
        <taxon>Pseudomonadota</taxon>
        <taxon>Gammaproteobacteria</taxon>
        <taxon>Aeromonadales</taxon>
        <taxon>Aeromonadaceae</taxon>
        <taxon>Aeromonas</taxon>
    </lineage>
</organism>
<dbReference type="RefSeq" id="WP_019840385.1">
    <property type="nucleotide sequence ID" value="NZ_JAEHHN010000004.1"/>
</dbReference>
<dbReference type="Proteomes" id="UP001160758">
    <property type="component" value="Unassembled WGS sequence"/>
</dbReference>
<evidence type="ECO:0000313" key="2">
    <source>
        <dbReference type="Proteomes" id="UP001160758"/>
    </source>
</evidence>
<comment type="caution">
    <text evidence="1">The sequence shown here is derived from an EMBL/GenBank/DDBJ whole genome shotgun (WGS) entry which is preliminary data.</text>
</comment>
<protein>
    <submittedName>
        <fullName evidence="1">DUF2513 domain-containing protein</fullName>
    </submittedName>
</protein>
<sequence length="126" mass="13890">MKRDWDTVRDVLTKLEGLPNTDHYLSLGNFELTDANAAYAISYHMELLIEAGLVEGKMSRVLGGGPINFTATRLTWTGHEFLDAIRSDTVWNKTKETFTTKGLDMTFETIKAVAAAAMTSMLGLSA</sequence>
<evidence type="ECO:0000313" key="1">
    <source>
        <dbReference type="EMBL" id="MDH1897592.1"/>
    </source>
</evidence>
<gene>
    <name evidence="1" type="ORF">N5I07_08430</name>
</gene>
<dbReference type="EMBL" id="JAOCFT010000001">
    <property type="protein sequence ID" value="MDH1897592.1"/>
    <property type="molecule type" value="Genomic_DNA"/>
</dbReference>
<accession>A0AA42VB80</accession>
<name>A0AA42VB80_AERCA</name>
<reference evidence="1" key="1">
    <citation type="submission" date="2022-09" db="EMBL/GenBank/DDBJ databases">
        <title>Intensive care unit water sources are persistently colonized with multi-drug resistant bacteria and are the site of extensive horizontal gene transfer of antibiotic resistance genes.</title>
        <authorList>
            <person name="Diorio-Toth L."/>
        </authorList>
    </citation>
    <scope>NUCLEOTIDE SEQUENCE</scope>
    <source>
        <strain evidence="1">GD03796</strain>
    </source>
</reference>
<dbReference type="Pfam" id="PF10711">
    <property type="entry name" value="DUF2513"/>
    <property type="match status" value="1"/>
</dbReference>
<dbReference type="AlphaFoldDB" id="A0AA42VB80"/>
<proteinExistence type="predicted"/>